<dbReference type="EMBL" id="BAAASD010000001">
    <property type="protein sequence ID" value="GAA2324705.1"/>
    <property type="molecule type" value="Genomic_DNA"/>
</dbReference>
<reference evidence="3 4" key="1">
    <citation type="journal article" date="2019" name="Int. J. Syst. Evol. Microbiol.">
        <title>The Global Catalogue of Microorganisms (GCM) 10K type strain sequencing project: providing services to taxonomists for standard genome sequencing and annotation.</title>
        <authorList>
            <consortium name="The Broad Institute Genomics Platform"/>
            <consortium name="The Broad Institute Genome Sequencing Center for Infectious Disease"/>
            <person name="Wu L."/>
            <person name="Ma J."/>
        </authorList>
    </citation>
    <scope>NUCLEOTIDE SEQUENCE [LARGE SCALE GENOMIC DNA]</scope>
    <source>
        <strain evidence="3 4">JCM 4316</strain>
    </source>
</reference>
<evidence type="ECO:0000313" key="3">
    <source>
        <dbReference type="EMBL" id="GAA2324705.1"/>
    </source>
</evidence>
<dbReference type="PANTHER" id="PTHR13847">
    <property type="entry name" value="SARCOSINE DEHYDROGENASE-RELATED"/>
    <property type="match status" value="1"/>
</dbReference>
<evidence type="ECO:0000259" key="2">
    <source>
        <dbReference type="Pfam" id="PF01266"/>
    </source>
</evidence>
<dbReference type="RefSeq" id="WP_346172552.1">
    <property type="nucleotide sequence ID" value="NZ_BAAASD010000001.1"/>
</dbReference>
<gene>
    <name evidence="3" type="ORF">GCM10010246_01950</name>
</gene>
<evidence type="ECO:0000256" key="1">
    <source>
        <dbReference type="ARBA" id="ARBA00023002"/>
    </source>
</evidence>
<proteinExistence type="predicted"/>
<accession>A0ABN3FAB9</accession>
<keyword evidence="1" id="KW-0560">Oxidoreductase</keyword>
<keyword evidence="4" id="KW-1185">Reference proteome</keyword>
<dbReference type="Pfam" id="PF01266">
    <property type="entry name" value="DAO"/>
    <property type="match status" value="1"/>
</dbReference>
<sequence>MATADIVVVGAGVVGASVAYHLTRLGHDQVTVVDARDRDVLPGSTGLAPGFLGQLSATPDGAADPAALTHALVAAAERGGAGFRWN</sequence>
<feature type="domain" description="FAD dependent oxidoreductase" evidence="2">
    <location>
        <begin position="5"/>
        <end position="52"/>
    </location>
</feature>
<dbReference type="SUPFAM" id="SSF51905">
    <property type="entry name" value="FAD/NAD(P)-binding domain"/>
    <property type="match status" value="1"/>
</dbReference>
<name>A0ABN3FAB9_9ACTN</name>
<dbReference type="InterPro" id="IPR036188">
    <property type="entry name" value="FAD/NAD-bd_sf"/>
</dbReference>
<dbReference type="PANTHER" id="PTHR13847:SF289">
    <property type="entry name" value="GLYCINE OXIDASE"/>
    <property type="match status" value="1"/>
</dbReference>
<evidence type="ECO:0000313" key="4">
    <source>
        <dbReference type="Proteomes" id="UP001500253"/>
    </source>
</evidence>
<dbReference type="Gene3D" id="3.50.50.60">
    <property type="entry name" value="FAD/NAD(P)-binding domain"/>
    <property type="match status" value="1"/>
</dbReference>
<organism evidence="3 4">
    <name type="scientific">Streptomyces cuspidosporus</name>
    <dbReference type="NCBI Taxonomy" id="66882"/>
    <lineage>
        <taxon>Bacteria</taxon>
        <taxon>Bacillati</taxon>
        <taxon>Actinomycetota</taxon>
        <taxon>Actinomycetes</taxon>
        <taxon>Kitasatosporales</taxon>
        <taxon>Streptomycetaceae</taxon>
        <taxon>Streptomyces</taxon>
    </lineage>
</organism>
<comment type="caution">
    <text evidence="3">The sequence shown here is derived from an EMBL/GenBank/DDBJ whole genome shotgun (WGS) entry which is preliminary data.</text>
</comment>
<protein>
    <recommendedName>
        <fullName evidence="2">FAD dependent oxidoreductase domain-containing protein</fullName>
    </recommendedName>
</protein>
<dbReference type="InterPro" id="IPR006076">
    <property type="entry name" value="FAD-dep_OxRdtase"/>
</dbReference>
<dbReference type="Proteomes" id="UP001500253">
    <property type="component" value="Unassembled WGS sequence"/>
</dbReference>